<accession>A0A514DGP5</accession>
<name>A0A514DGP5_9CAUD</name>
<reference evidence="1 2" key="1">
    <citation type="submission" date="2019-05" db="EMBL/GenBank/DDBJ databases">
        <authorList>
            <person name="Hammer B.W."/>
            <person name="Collado J."/>
            <person name="Fitzgerald H.N."/>
            <person name="Graziano A."/>
            <person name="Haggerty C.V."/>
            <person name="Kim S."/>
            <person name="Ogunsemowo I.H."/>
            <person name="Reddy N."/>
            <person name="Butela K.A."/>
            <person name="Garlena R.A."/>
            <person name="Russell D.A."/>
            <person name="Pope W.H."/>
            <person name="Jacobs-Sera D."/>
            <person name="Hatfull G.F."/>
        </authorList>
    </citation>
    <scope>NUCLEOTIDE SEQUENCE [LARGE SCALE GENOMIC DNA]</scope>
</reference>
<evidence type="ECO:0000313" key="2">
    <source>
        <dbReference type="Proteomes" id="UP000318284"/>
    </source>
</evidence>
<sequence length="54" mass="6020">MSEQRRTVTLAIDTNTDAEVARAWEVLGRIAGGLTCDGIECRIYSFTPDEDDEQ</sequence>
<dbReference type="RefSeq" id="YP_010102917.1">
    <property type="nucleotide sequence ID" value="NC_055804.1"/>
</dbReference>
<gene>
    <name evidence="1" type="primary">3</name>
    <name evidence="1" type="ORF">SEA_BAKERY_3</name>
</gene>
<organism evidence="1 2">
    <name type="scientific">Gordonia phage Bakery</name>
    <dbReference type="NCBI Taxonomy" id="2591205"/>
    <lineage>
        <taxon>Viruses</taxon>
        <taxon>Duplodnaviria</taxon>
        <taxon>Heunggongvirae</taxon>
        <taxon>Uroviricota</taxon>
        <taxon>Caudoviricetes</taxon>
        <taxon>Stackebrandtviridae</taxon>
        <taxon>Frickvirinae</taxon>
        <taxon>Wizardvirus</taxon>
        <taxon>Wizardvirus bakery</taxon>
    </lineage>
</organism>
<keyword evidence="2" id="KW-1185">Reference proteome</keyword>
<dbReference type="EMBL" id="MK937603">
    <property type="protein sequence ID" value="QDH92788.1"/>
    <property type="molecule type" value="Genomic_DNA"/>
</dbReference>
<evidence type="ECO:0000313" key="1">
    <source>
        <dbReference type="EMBL" id="QDH92788.1"/>
    </source>
</evidence>
<protein>
    <submittedName>
        <fullName evidence="1">Uncharacterized protein</fullName>
    </submittedName>
</protein>
<dbReference type="KEGG" id="vg:65120771"/>
<dbReference type="GeneID" id="65120771"/>
<proteinExistence type="predicted"/>
<dbReference type="Proteomes" id="UP000318284">
    <property type="component" value="Segment"/>
</dbReference>